<protein>
    <recommendedName>
        <fullName evidence="4">Retrotransposon gag domain-containing protein</fullName>
    </recommendedName>
</protein>
<comment type="caution">
    <text evidence="2">The sequence shown here is derived from an EMBL/GenBank/DDBJ whole genome shotgun (WGS) entry which is preliminary data.</text>
</comment>
<name>A0A438D7C3_VITVI</name>
<evidence type="ECO:0000256" key="1">
    <source>
        <dbReference type="SAM" id="Phobius"/>
    </source>
</evidence>
<feature type="transmembrane region" description="Helical" evidence="1">
    <location>
        <begin position="34"/>
        <end position="52"/>
    </location>
</feature>
<organism evidence="2 3">
    <name type="scientific">Vitis vinifera</name>
    <name type="common">Grape</name>
    <dbReference type="NCBI Taxonomy" id="29760"/>
    <lineage>
        <taxon>Eukaryota</taxon>
        <taxon>Viridiplantae</taxon>
        <taxon>Streptophyta</taxon>
        <taxon>Embryophyta</taxon>
        <taxon>Tracheophyta</taxon>
        <taxon>Spermatophyta</taxon>
        <taxon>Magnoliopsida</taxon>
        <taxon>eudicotyledons</taxon>
        <taxon>Gunneridae</taxon>
        <taxon>Pentapetalae</taxon>
        <taxon>rosids</taxon>
        <taxon>Vitales</taxon>
        <taxon>Vitaceae</taxon>
        <taxon>Viteae</taxon>
        <taxon>Vitis</taxon>
    </lineage>
</organism>
<accession>A0A438D7C3</accession>
<sequence>MQDIDHYSRVGCPKIHLTLYSTIMRAHRLDDAQLMAFFFMSLSGATQIWFALVEPSRLCTWEDKTHEFLTQFASSADNDGANVVGMVDWPKEQDHIDMVLQNLHLSKEKKSIGSSGKTGEVNTISC</sequence>
<evidence type="ECO:0000313" key="2">
    <source>
        <dbReference type="EMBL" id="RVW31341.1"/>
    </source>
</evidence>
<proteinExistence type="predicted"/>
<reference evidence="2 3" key="1">
    <citation type="journal article" date="2018" name="PLoS Genet.">
        <title>Population sequencing reveals clonal diversity and ancestral inbreeding in the grapevine cultivar Chardonnay.</title>
        <authorList>
            <person name="Roach M.J."/>
            <person name="Johnson D.L."/>
            <person name="Bohlmann J."/>
            <person name="van Vuuren H.J."/>
            <person name="Jones S.J."/>
            <person name="Pretorius I.S."/>
            <person name="Schmidt S.A."/>
            <person name="Borneman A.R."/>
        </authorList>
    </citation>
    <scope>NUCLEOTIDE SEQUENCE [LARGE SCALE GENOMIC DNA]</scope>
    <source>
        <strain evidence="3">cv. Chardonnay</strain>
        <tissue evidence="2">Leaf</tissue>
    </source>
</reference>
<keyword evidence="1" id="KW-1133">Transmembrane helix</keyword>
<keyword evidence="1" id="KW-0812">Transmembrane</keyword>
<keyword evidence="1" id="KW-0472">Membrane</keyword>
<dbReference type="AlphaFoldDB" id="A0A438D7C3"/>
<evidence type="ECO:0000313" key="3">
    <source>
        <dbReference type="Proteomes" id="UP000288805"/>
    </source>
</evidence>
<dbReference type="Proteomes" id="UP000288805">
    <property type="component" value="Unassembled WGS sequence"/>
</dbReference>
<dbReference type="EMBL" id="QGNW01001759">
    <property type="protein sequence ID" value="RVW31341.1"/>
    <property type="molecule type" value="Genomic_DNA"/>
</dbReference>
<gene>
    <name evidence="2" type="ORF">CK203_106085</name>
</gene>
<evidence type="ECO:0008006" key="4">
    <source>
        <dbReference type="Google" id="ProtNLM"/>
    </source>
</evidence>